<feature type="domain" description="Thioredoxin" evidence="3">
    <location>
        <begin position="74"/>
        <end position="294"/>
    </location>
</feature>
<sequence>MSRIRMILACCALVLLTAGCRAQATAQKPVSVLNQRIETAIRNELNVPPEYDITISPQGPSKMAGFNAITVTFSLPGHPDHTQQLRYLVSTDGDTLARLSKFDISQDPDFVLPIQGRPVRGNPKAKVTIVNFDDLECPFCARMHSELFPDIYDHYKGLIKVIYVDFPLTELHPWAMHAAVDANCLADESHTAYWNFVDYVHTHGEDISGPDHDVTKSFARLDKIAEGEGQRDHLDTAKLDACVAKQDESVVKKEMAAGDKLGISATPTFFVNGVRWSGVLDPAELKMMIDRALRQQGITPPPDGDAPAPATTASASH</sequence>
<evidence type="ECO:0000313" key="4">
    <source>
        <dbReference type="EMBL" id="HGY94198.1"/>
    </source>
</evidence>
<evidence type="ECO:0000259" key="3">
    <source>
        <dbReference type="PROSITE" id="PS51352"/>
    </source>
</evidence>
<keyword evidence="2" id="KW-0732">Signal</keyword>
<dbReference type="InterPro" id="IPR012336">
    <property type="entry name" value="Thioredoxin-like_fold"/>
</dbReference>
<dbReference type="InterPro" id="IPR036249">
    <property type="entry name" value="Thioredoxin-like_sf"/>
</dbReference>
<feature type="compositionally biased region" description="Low complexity" evidence="1">
    <location>
        <begin position="305"/>
        <end position="317"/>
    </location>
</feature>
<dbReference type="PANTHER" id="PTHR35272:SF3">
    <property type="entry name" value="THIOL:DISULFIDE INTERCHANGE PROTEIN DSBC"/>
    <property type="match status" value="1"/>
</dbReference>
<dbReference type="InterPro" id="IPR051470">
    <property type="entry name" value="Thiol:disulfide_interchange"/>
</dbReference>
<proteinExistence type="predicted"/>
<gene>
    <name evidence="4" type="ORF">ENW50_05870</name>
</gene>
<evidence type="ECO:0000256" key="2">
    <source>
        <dbReference type="SAM" id="SignalP"/>
    </source>
</evidence>
<dbReference type="PROSITE" id="PS51352">
    <property type="entry name" value="THIOREDOXIN_2"/>
    <property type="match status" value="1"/>
</dbReference>
<organism evidence="4">
    <name type="scientific">Acidobacterium capsulatum</name>
    <dbReference type="NCBI Taxonomy" id="33075"/>
    <lineage>
        <taxon>Bacteria</taxon>
        <taxon>Pseudomonadati</taxon>
        <taxon>Acidobacteriota</taxon>
        <taxon>Terriglobia</taxon>
        <taxon>Terriglobales</taxon>
        <taxon>Acidobacteriaceae</taxon>
        <taxon>Acidobacterium</taxon>
    </lineage>
</organism>
<accession>A0A7V5CSV3</accession>
<dbReference type="InterPro" id="IPR013766">
    <property type="entry name" value="Thioredoxin_domain"/>
</dbReference>
<protein>
    <recommendedName>
        <fullName evidence="3">Thioredoxin domain-containing protein</fullName>
    </recommendedName>
</protein>
<name>A0A7V5CSV3_9BACT</name>
<dbReference type="AlphaFoldDB" id="A0A7V5CSV3"/>
<feature type="chain" id="PRO_5030797901" description="Thioredoxin domain-containing protein" evidence="2">
    <location>
        <begin position="27"/>
        <end position="317"/>
    </location>
</feature>
<dbReference type="EMBL" id="DTKL01000032">
    <property type="protein sequence ID" value="HGY94198.1"/>
    <property type="molecule type" value="Genomic_DNA"/>
</dbReference>
<dbReference type="SUPFAM" id="SSF52833">
    <property type="entry name" value="Thioredoxin-like"/>
    <property type="match status" value="1"/>
</dbReference>
<dbReference type="Pfam" id="PF13462">
    <property type="entry name" value="Thioredoxin_4"/>
    <property type="match status" value="1"/>
</dbReference>
<comment type="caution">
    <text evidence="4">The sequence shown here is derived from an EMBL/GenBank/DDBJ whole genome shotgun (WGS) entry which is preliminary data.</text>
</comment>
<dbReference type="PANTHER" id="PTHR35272">
    <property type="entry name" value="THIOL:DISULFIDE INTERCHANGE PROTEIN DSBC-RELATED"/>
    <property type="match status" value="1"/>
</dbReference>
<dbReference type="Gene3D" id="3.40.30.10">
    <property type="entry name" value="Glutaredoxin"/>
    <property type="match status" value="1"/>
</dbReference>
<dbReference type="PROSITE" id="PS51257">
    <property type="entry name" value="PROKAR_LIPOPROTEIN"/>
    <property type="match status" value="1"/>
</dbReference>
<feature type="region of interest" description="Disordered" evidence="1">
    <location>
        <begin position="296"/>
        <end position="317"/>
    </location>
</feature>
<feature type="signal peptide" evidence="2">
    <location>
        <begin position="1"/>
        <end position="26"/>
    </location>
</feature>
<evidence type="ECO:0000256" key="1">
    <source>
        <dbReference type="SAM" id="MobiDB-lite"/>
    </source>
</evidence>
<reference evidence="4" key="1">
    <citation type="journal article" date="2020" name="mSystems">
        <title>Genome- and Community-Level Interaction Insights into Carbon Utilization and Element Cycling Functions of Hydrothermarchaeota in Hydrothermal Sediment.</title>
        <authorList>
            <person name="Zhou Z."/>
            <person name="Liu Y."/>
            <person name="Xu W."/>
            <person name="Pan J."/>
            <person name="Luo Z.H."/>
            <person name="Li M."/>
        </authorList>
    </citation>
    <scope>NUCLEOTIDE SEQUENCE [LARGE SCALE GENOMIC DNA]</scope>
    <source>
        <strain evidence="4">SpSt-855</strain>
    </source>
</reference>